<dbReference type="STRING" id="320771.Cflav_PD5974"/>
<dbReference type="Proteomes" id="UP000003688">
    <property type="component" value="Unassembled WGS sequence"/>
</dbReference>
<gene>
    <name evidence="1" type="ORF">Cflav_PD5974</name>
</gene>
<reference evidence="1 2" key="1">
    <citation type="journal article" date="2011" name="J. Bacteriol.">
        <title>Genome sequence of 'Pedosphaera parvula' Ellin514, an aerobic Verrucomicrobial isolate from pasture soil.</title>
        <authorList>
            <person name="Kant R."/>
            <person name="van Passel M.W."/>
            <person name="Sangwan P."/>
            <person name="Palva A."/>
            <person name="Lucas S."/>
            <person name="Copeland A."/>
            <person name="Lapidus A."/>
            <person name="Glavina Del Rio T."/>
            <person name="Dalin E."/>
            <person name="Tice H."/>
            <person name="Bruce D."/>
            <person name="Goodwin L."/>
            <person name="Pitluck S."/>
            <person name="Chertkov O."/>
            <person name="Larimer F.W."/>
            <person name="Land M.L."/>
            <person name="Hauser L."/>
            <person name="Brettin T.S."/>
            <person name="Detter J.C."/>
            <person name="Han S."/>
            <person name="de Vos W.M."/>
            <person name="Janssen P.H."/>
            <person name="Smidt H."/>
        </authorList>
    </citation>
    <scope>NUCLEOTIDE SEQUENCE [LARGE SCALE GENOMIC DNA]</scope>
    <source>
        <strain evidence="1 2">Ellin514</strain>
    </source>
</reference>
<keyword evidence="2" id="KW-1185">Reference proteome</keyword>
<comment type="caution">
    <text evidence="1">The sequence shown here is derived from an EMBL/GenBank/DDBJ whole genome shotgun (WGS) entry which is preliminary data.</text>
</comment>
<dbReference type="RefSeq" id="WP_007412646.1">
    <property type="nucleotide sequence ID" value="NZ_ABOX02000001.1"/>
</dbReference>
<proteinExistence type="predicted"/>
<dbReference type="OrthoDB" id="1492352at2"/>
<dbReference type="EMBL" id="ABOX02000001">
    <property type="protein sequence ID" value="EEF63339.1"/>
    <property type="molecule type" value="Genomic_DNA"/>
</dbReference>
<name>B9X9Z8_PEDPL</name>
<evidence type="ECO:0008006" key="3">
    <source>
        <dbReference type="Google" id="ProtNLM"/>
    </source>
</evidence>
<organism evidence="1 2">
    <name type="scientific">Pedosphaera parvula (strain Ellin514)</name>
    <dbReference type="NCBI Taxonomy" id="320771"/>
    <lineage>
        <taxon>Bacteria</taxon>
        <taxon>Pseudomonadati</taxon>
        <taxon>Verrucomicrobiota</taxon>
        <taxon>Pedosphaerae</taxon>
        <taxon>Pedosphaerales</taxon>
        <taxon>Pedosphaeraceae</taxon>
        <taxon>Pedosphaera</taxon>
    </lineage>
</organism>
<dbReference type="AlphaFoldDB" id="B9X9Z8"/>
<protein>
    <recommendedName>
        <fullName evidence="3">DUF4365 domain-containing protein</fullName>
    </recommendedName>
</protein>
<accession>B9X9Z8</accession>
<evidence type="ECO:0000313" key="1">
    <source>
        <dbReference type="EMBL" id="EEF63339.1"/>
    </source>
</evidence>
<evidence type="ECO:0000313" key="2">
    <source>
        <dbReference type="Proteomes" id="UP000003688"/>
    </source>
</evidence>
<sequence>MKKSKKAKLNIIQQGELTNIRGERGEKIAYLALTDYAGGNKPLIRPAFLGEKWPTLDYYAELEGDGKQTPVALFQVKTSGKGVNNAKKSLPVQLTKKDVERLALLPIPAYVIGVCESTWRVFVRAIAKGSKGMATIPAHYELTPTNLRALHAEIAAHWKANTPKSPQSKFV</sequence>